<dbReference type="RefSeq" id="WP_043913676.1">
    <property type="nucleotide sequence ID" value="NZ_JXZB01000004.1"/>
</dbReference>
<dbReference type="Gene3D" id="1.10.510.10">
    <property type="entry name" value="Transferase(Phosphotransferase) domain 1"/>
    <property type="match status" value="1"/>
</dbReference>
<dbReference type="Proteomes" id="UP000032066">
    <property type="component" value="Unassembled WGS sequence"/>
</dbReference>
<feature type="region of interest" description="Disordered" evidence="1">
    <location>
        <begin position="294"/>
        <end position="322"/>
    </location>
</feature>
<dbReference type="PROSITE" id="PS50011">
    <property type="entry name" value="PROTEIN_KINASE_DOM"/>
    <property type="match status" value="1"/>
</dbReference>
<dbReference type="GO" id="GO:0005524">
    <property type="term" value="F:ATP binding"/>
    <property type="evidence" value="ECO:0007669"/>
    <property type="project" value="InterPro"/>
</dbReference>
<feature type="transmembrane region" description="Helical" evidence="2">
    <location>
        <begin position="326"/>
        <end position="345"/>
    </location>
</feature>
<proteinExistence type="predicted"/>
<feature type="compositionally biased region" description="Low complexity" evidence="1">
    <location>
        <begin position="367"/>
        <end position="377"/>
    </location>
</feature>
<gene>
    <name evidence="4" type="ORF">TR51_22130</name>
</gene>
<dbReference type="STRING" id="2064.TR51_22130"/>
<keyword evidence="2" id="KW-0472">Membrane</keyword>
<dbReference type="InterPro" id="IPR011009">
    <property type="entry name" value="Kinase-like_dom_sf"/>
</dbReference>
<keyword evidence="5" id="KW-1185">Reference proteome</keyword>
<dbReference type="InterPro" id="IPR000719">
    <property type="entry name" value="Prot_kinase_dom"/>
</dbReference>
<evidence type="ECO:0000313" key="4">
    <source>
        <dbReference type="EMBL" id="KIQ61929.1"/>
    </source>
</evidence>
<keyword evidence="2" id="KW-1133">Transmembrane helix</keyword>
<dbReference type="AlphaFoldDB" id="A0A0D0PHJ1"/>
<reference evidence="4 5" key="1">
    <citation type="submission" date="2015-02" db="EMBL/GenBank/DDBJ databases">
        <title>Draft genome sequence of Kitasatospora griseola MF730-N6, a bafilomycin, terpentecin and satosporin producer.</title>
        <authorList>
            <person name="Arens J.C."/>
            <person name="Haltli B."/>
            <person name="Kerr R.G."/>
        </authorList>
    </citation>
    <scope>NUCLEOTIDE SEQUENCE [LARGE SCALE GENOMIC DNA]</scope>
    <source>
        <strain evidence="4 5">MF730-N6</strain>
    </source>
</reference>
<sequence>MNATPGGAVDRGALVLDRRLGQGGQGVVHRVANLRINQAAADGGWDVVYKEYAPALLPDLDAAALTAMVDLLDELSGDEGRWLCEKTAWPAAVVRTEGRVSGFLMRAAPDRFRFDFRSLSGAGSGARRLANLEFLLNDDAYTAGIGLTVGERDRLLLLADLAGTLDRLHRIGIGVGDLSPKNLLLATTGPPECFLIDCDAMRLRGASVLPQAETPDWQLPAGEEKATPAGDVHKLALLAVRLIARDQVTTDPTALTALSPDLGELARRSLDPAPARRPSPAEWAECLRAAAPAVPTASAAPPADPASDDAASDGATAPQGRSKSSFVAPVVFVVLVLVLLAVMIVRSRGAGDHAEGPVTTRPPTPAPTSASPTRTPAPVTPTPTPTPTRTLTPTFDPGSLDSAQTDRTPLTARALLPASFTDSKGVTYTRNSGSTGDCPDDSMKESLQAALRKAGCDKQVVGTYIDASARIAVAVWVIPLPDAQAADQGKQALAEFSLTDWSLWCPTTGPGSQLCDRGTDIRSATQSGYRMNSHRYLLQSRAIYINLTTDSSAEEWTNAAAYAAITEAGP</sequence>
<dbReference type="SUPFAM" id="SSF56112">
    <property type="entry name" value="Protein kinase-like (PK-like)"/>
    <property type="match status" value="1"/>
</dbReference>
<organism evidence="4 5">
    <name type="scientific">Kitasatospora griseola</name>
    <name type="common">Streptomyces griseolosporeus</name>
    <dbReference type="NCBI Taxonomy" id="2064"/>
    <lineage>
        <taxon>Bacteria</taxon>
        <taxon>Bacillati</taxon>
        <taxon>Actinomycetota</taxon>
        <taxon>Actinomycetes</taxon>
        <taxon>Kitasatosporales</taxon>
        <taxon>Streptomycetaceae</taxon>
        <taxon>Kitasatospora</taxon>
    </lineage>
</organism>
<evidence type="ECO:0000256" key="2">
    <source>
        <dbReference type="SAM" id="Phobius"/>
    </source>
</evidence>
<dbReference type="PATRIC" id="fig|2064.6.peg.4753"/>
<protein>
    <recommendedName>
        <fullName evidence="3">Protein kinase domain-containing protein</fullName>
    </recommendedName>
</protein>
<accession>A0A0D0PHJ1</accession>
<dbReference type="GO" id="GO:0004672">
    <property type="term" value="F:protein kinase activity"/>
    <property type="evidence" value="ECO:0007669"/>
    <property type="project" value="InterPro"/>
</dbReference>
<feature type="domain" description="Protein kinase" evidence="3">
    <location>
        <begin position="14"/>
        <end position="294"/>
    </location>
</feature>
<dbReference type="OrthoDB" id="3700382at2"/>
<evidence type="ECO:0000256" key="1">
    <source>
        <dbReference type="SAM" id="MobiDB-lite"/>
    </source>
</evidence>
<keyword evidence="2" id="KW-0812">Transmembrane</keyword>
<name>A0A0D0PHJ1_KITGR</name>
<comment type="caution">
    <text evidence="4">The sequence shown here is derived from an EMBL/GenBank/DDBJ whole genome shotgun (WGS) entry which is preliminary data.</text>
</comment>
<evidence type="ECO:0000259" key="3">
    <source>
        <dbReference type="PROSITE" id="PS50011"/>
    </source>
</evidence>
<dbReference type="EMBL" id="JXZB01000004">
    <property type="protein sequence ID" value="KIQ61929.1"/>
    <property type="molecule type" value="Genomic_DNA"/>
</dbReference>
<feature type="region of interest" description="Disordered" evidence="1">
    <location>
        <begin position="350"/>
        <end position="404"/>
    </location>
</feature>
<evidence type="ECO:0000313" key="5">
    <source>
        <dbReference type="Proteomes" id="UP000032066"/>
    </source>
</evidence>